<dbReference type="AlphaFoldDB" id="A0A9X0A624"/>
<feature type="region of interest" description="Disordered" evidence="1">
    <location>
        <begin position="130"/>
        <end position="155"/>
    </location>
</feature>
<dbReference type="Proteomes" id="UP001163046">
    <property type="component" value="Unassembled WGS sequence"/>
</dbReference>
<feature type="compositionally biased region" description="Basic and acidic residues" evidence="1">
    <location>
        <begin position="78"/>
        <end position="90"/>
    </location>
</feature>
<organism evidence="2 3">
    <name type="scientific">Desmophyllum pertusum</name>
    <dbReference type="NCBI Taxonomy" id="174260"/>
    <lineage>
        <taxon>Eukaryota</taxon>
        <taxon>Metazoa</taxon>
        <taxon>Cnidaria</taxon>
        <taxon>Anthozoa</taxon>
        <taxon>Hexacorallia</taxon>
        <taxon>Scleractinia</taxon>
        <taxon>Caryophylliina</taxon>
        <taxon>Caryophylliidae</taxon>
        <taxon>Desmophyllum</taxon>
    </lineage>
</organism>
<reference evidence="2" key="1">
    <citation type="submission" date="2023-01" db="EMBL/GenBank/DDBJ databases">
        <title>Genome assembly of the deep-sea coral Lophelia pertusa.</title>
        <authorList>
            <person name="Herrera S."/>
            <person name="Cordes E."/>
        </authorList>
    </citation>
    <scope>NUCLEOTIDE SEQUENCE</scope>
    <source>
        <strain evidence="2">USNM1676648</strain>
        <tissue evidence="2">Polyp</tissue>
    </source>
</reference>
<accession>A0A9X0A624</accession>
<protein>
    <submittedName>
        <fullName evidence="2">Uncharacterized protein</fullName>
    </submittedName>
</protein>
<dbReference type="EMBL" id="MU825397">
    <property type="protein sequence ID" value="KAJ7393895.1"/>
    <property type="molecule type" value="Genomic_DNA"/>
</dbReference>
<name>A0A9X0A624_9CNID</name>
<evidence type="ECO:0000313" key="2">
    <source>
        <dbReference type="EMBL" id="KAJ7393895.1"/>
    </source>
</evidence>
<feature type="region of interest" description="Disordered" evidence="1">
    <location>
        <begin position="77"/>
        <end position="97"/>
    </location>
</feature>
<dbReference type="OrthoDB" id="6015232at2759"/>
<keyword evidence="3" id="KW-1185">Reference proteome</keyword>
<proteinExistence type="predicted"/>
<evidence type="ECO:0000313" key="3">
    <source>
        <dbReference type="Proteomes" id="UP001163046"/>
    </source>
</evidence>
<gene>
    <name evidence="2" type="ORF">OS493_003563</name>
</gene>
<comment type="caution">
    <text evidence="2">The sequence shown here is derived from an EMBL/GenBank/DDBJ whole genome shotgun (WGS) entry which is preliminary data.</text>
</comment>
<sequence length="246" mass="28693">MKDQLRRYLLPSADMKKAIDRNMKEDEDLLLVLEQLDKEKRVALDQLSRKQDALKKQMIKRRDSLPQKFQMQFFQHRNVADRANRPRPDESSTQARHLLRRPSLSCVETRRGVSIGQLPAVKTKRYSLPASPLPHDNSEELNRFTFKPGSEMTSPRRTENAAIHFNYNRQQSEQDESTNEDDDYFEVFSTNKMASNKLNTKSQNSTAQNDIRRHSDVVAVDHHINTPRLLQRRRTVIVHSLSSVNT</sequence>
<evidence type="ECO:0000256" key="1">
    <source>
        <dbReference type="SAM" id="MobiDB-lite"/>
    </source>
</evidence>